<feature type="transmembrane region" description="Helical" evidence="6">
    <location>
        <begin position="234"/>
        <end position="253"/>
    </location>
</feature>
<accession>A0AAU0UN88</accession>
<keyword evidence="8" id="KW-1185">Reference proteome</keyword>
<dbReference type="RefSeq" id="WP_366921669.1">
    <property type="nucleotide sequence ID" value="NZ_CP121694.1"/>
</dbReference>
<dbReference type="Proteomes" id="UP001329915">
    <property type="component" value="Chromosome"/>
</dbReference>
<keyword evidence="5 6" id="KW-0472">Membrane</keyword>
<feature type="transmembrane region" description="Helical" evidence="6">
    <location>
        <begin position="293"/>
        <end position="311"/>
    </location>
</feature>
<feature type="transmembrane region" description="Helical" evidence="6">
    <location>
        <begin position="331"/>
        <end position="357"/>
    </location>
</feature>
<feature type="transmembrane region" description="Helical" evidence="6">
    <location>
        <begin position="12"/>
        <end position="31"/>
    </location>
</feature>
<comment type="similarity">
    <text evidence="2">Belongs to the autoinducer-2 exporter (AI-2E) (TC 2.A.86) family.</text>
</comment>
<keyword evidence="3 6" id="KW-0812">Transmembrane</keyword>
<dbReference type="EMBL" id="CP121694">
    <property type="protein sequence ID" value="WRO22254.1"/>
    <property type="molecule type" value="Genomic_DNA"/>
</dbReference>
<reference evidence="7 8" key="1">
    <citation type="submission" date="2023-04" db="EMBL/GenBank/DDBJ databases">
        <authorList>
            <person name="Hsu D."/>
        </authorList>
    </citation>
    <scope>NUCLEOTIDE SEQUENCE [LARGE SCALE GENOMIC DNA]</scope>
    <source>
        <strain evidence="7 8">MK1</strain>
    </source>
</reference>
<organism evidence="7 8">
    <name type="scientific">Metallumcola ferriviriculae</name>
    <dbReference type="NCBI Taxonomy" id="3039180"/>
    <lineage>
        <taxon>Bacteria</taxon>
        <taxon>Bacillati</taxon>
        <taxon>Bacillota</taxon>
        <taxon>Clostridia</taxon>
        <taxon>Neomoorellales</taxon>
        <taxon>Desulfitibacteraceae</taxon>
        <taxon>Metallumcola</taxon>
    </lineage>
</organism>
<comment type="subcellular location">
    <subcellularLocation>
        <location evidence="1">Membrane</location>
        <topology evidence="1">Multi-pass membrane protein</topology>
    </subcellularLocation>
</comment>
<dbReference type="InterPro" id="IPR002549">
    <property type="entry name" value="AI-2E-like"/>
</dbReference>
<evidence type="ECO:0000256" key="1">
    <source>
        <dbReference type="ARBA" id="ARBA00004141"/>
    </source>
</evidence>
<dbReference type="NCBIfam" id="TIGR02872">
    <property type="entry name" value="spore_ytvI"/>
    <property type="match status" value="1"/>
</dbReference>
<dbReference type="PANTHER" id="PTHR21716">
    <property type="entry name" value="TRANSMEMBRANE PROTEIN"/>
    <property type="match status" value="1"/>
</dbReference>
<evidence type="ECO:0000313" key="8">
    <source>
        <dbReference type="Proteomes" id="UP001329915"/>
    </source>
</evidence>
<proteinExistence type="inferred from homology"/>
<protein>
    <submittedName>
        <fullName evidence="7">Sporulation integral membrane protein YtvI</fullName>
    </submittedName>
</protein>
<sequence>MKSSDGLKKWLNRMALLTLVLSALFLLYYYIGPAMLGTIHYLVPVFLPFIIAFLLATIIDPIVKYLQKHGKMSRPIAVIGTMMFFLTIIATITIGIISRLIVELEKLSKTLPQYSVIFNAEVKLLQQRLQNWYVDIELPQQVITRLQGTVDNLIELLSVIASNTIDLLLAMLAGLPSGLLITLVALLSTYFFSRDKELIVATLFKVLPDRWEEKFASVLEELESAIVGFLRAQIFLIVVTAGQTIVFLSIMGVDYALTMGVVVGLVDILPVLGPGAVFVPWIIIEFVLGKKKLALFLLLLYGSVVVVRQLLQPKVIGTQVGIHPLSALMAMYIGLKVMGVVGIVLGPMILVLFKALARAGLFSRWF</sequence>
<evidence type="ECO:0000256" key="5">
    <source>
        <dbReference type="ARBA" id="ARBA00023136"/>
    </source>
</evidence>
<keyword evidence="4 6" id="KW-1133">Transmembrane helix</keyword>
<dbReference type="Pfam" id="PF01594">
    <property type="entry name" value="AI-2E_transport"/>
    <property type="match status" value="1"/>
</dbReference>
<dbReference type="PANTHER" id="PTHR21716:SF68">
    <property type="entry name" value="TRANSPORT PROTEIN YTVI-RELATED"/>
    <property type="match status" value="1"/>
</dbReference>
<feature type="transmembrane region" description="Helical" evidence="6">
    <location>
        <begin position="43"/>
        <end position="63"/>
    </location>
</feature>
<name>A0AAU0UN88_9FIRM</name>
<evidence type="ECO:0000256" key="6">
    <source>
        <dbReference type="SAM" id="Phobius"/>
    </source>
</evidence>
<evidence type="ECO:0000313" key="7">
    <source>
        <dbReference type="EMBL" id="WRO22254.1"/>
    </source>
</evidence>
<dbReference type="InterPro" id="IPR014227">
    <property type="entry name" value="YtvI-like"/>
</dbReference>
<feature type="transmembrane region" description="Helical" evidence="6">
    <location>
        <begin position="75"/>
        <end position="102"/>
    </location>
</feature>
<dbReference type="GO" id="GO:0016020">
    <property type="term" value="C:membrane"/>
    <property type="evidence" value="ECO:0007669"/>
    <property type="project" value="UniProtKB-SubCell"/>
</dbReference>
<dbReference type="AlphaFoldDB" id="A0AAU0UN88"/>
<dbReference type="KEGG" id="dbc:MFMK1_002079"/>
<feature type="transmembrane region" description="Helical" evidence="6">
    <location>
        <begin position="167"/>
        <end position="192"/>
    </location>
</feature>
<evidence type="ECO:0000256" key="4">
    <source>
        <dbReference type="ARBA" id="ARBA00022989"/>
    </source>
</evidence>
<evidence type="ECO:0000256" key="2">
    <source>
        <dbReference type="ARBA" id="ARBA00009773"/>
    </source>
</evidence>
<dbReference type="GO" id="GO:0055085">
    <property type="term" value="P:transmembrane transport"/>
    <property type="evidence" value="ECO:0007669"/>
    <property type="project" value="TreeGrafter"/>
</dbReference>
<gene>
    <name evidence="7" type="primary">ytvI</name>
    <name evidence="7" type="ORF">MFMK1_002079</name>
</gene>
<evidence type="ECO:0000256" key="3">
    <source>
        <dbReference type="ARBA" id="ARBA00022692"/>
    </source>
</evidence>
<feature type="transmembrane region" description="Helical" evidence="6">
    <location>
        <begin position="259"/>
        <end position="281"/>
    </location>
</feature>